<dbReference type="InterPro" id="IPR045068">
    <property type="entry name" value="BACURD1-3"/>
</dbReference>
<proteinExistence type="predicted"/>
<dbReference type="PANTHER" id="PTHR11145">
    <property type="entry name" value="BTB/POZ DOMAIN-CONTAINING ADAPTER FOR CUL3-MEDIATED RHOA DEGRADATION PROTEIN FAMILY MEMBER"/>
    <property type="match status" value="1"/>
</dbReference>
<reference evidence="3" key="1">
    <citation type="submission" date="2022-11" db="UniProtKB">
        <authorList>
            <consortium name="WormBaseParasite"/>
        </authorList>
    </citation>
    <scope>IDENTIFICATION</scope>
</reference>
<evidence type="ECO:0000259" key="1">
    <source>
        <dbReference type="Pfam" id="PF02214"/>
    </source>
</evidence>
<dbReference type="PANTHER" id="PTHR11145:SF8">
    <property type="entry name" value="RE57120P"/>
    <property type="match status" value="1"/>
</dbReference>
<dbReference type="SUPFAM" id="SSF54695">
    <property type="entry name" value="POZ domain"/>
    <property type="match status" value="1"/>
</dbReference>
<evidence type="ECO:0000313" key="2">
    <source>
        <dbReference type="Proteomes" id="UP000887540"/>
    </source>
</evidence>
<protein>
    <submittedName>
        <fullName evidence="3">Potassium channel tetramerisation-type BTB domain-containing protein</fullName>
    </submittedName>
</protein>
<dbReference type="GO" id="GO:0051260">
    <property type="term" value="P:protein homooligomerization"/>
    <property type="evidence" value="ECO:0007669"/>
    <property type="project" value="InterPro"/>
</dbReference>
<sequence>MVTGEVPVTMDSEGYILIDRDGTYFNLILNFMRDGEVDISRDYHILKLIQKEADYYGFQELVDYIQESENFSTKKAIGDTKQIKTLLEFCEITESKKPVVVITYSEPFARSGLLTLEAVNKLRKFLKSYPDVNVYNMQMKGSSYDDNRYDKLYVFAKGSKLYSETILYSKPVTISYNLTVDNRLHQNEWWNKIKNELTVLFNKAY</sequence>
<accession>A0A914C8U9</accession>
<dbReference type="InterPro" id="IPR003131">
    <property type="entry name" value="T1-type_BTB"/>
</dbReference>
<dbReference type="Pfam" id="PF02214">
    <property type="entry name" value="BTB_2"/>
    <property type="match status" value="1"/>
</dbReference>
<dbReference type="Proteomes" id="UP000887540">
    <property type="component" value="Unplaced"/>
</dbReference>
<dbReference type="Gene3D" id="3.30.710.10">
    <property type="entry name" value="Potassium Channel Kv1.1, Chain A"/>
    <property type="match status" value="1"/>
</dbReference>
<dbReference type="WBParaSite" id="ACRNAN_Path_611.g2278.t1">
    <property type="protein sequence ID" value="ACRNAN_Path_611.g2278.t1"/>
    <property type="gene ID" value="ACRNAN_Path_611.g2278"/>
</dbReference>
<name>A0A914C8U9_9BILA</name>
<dbReference type="InterPro" id="IPR011333">
    <property type="entry name" value="SKP1/BTB/POZ_sf"/>
</dbReference>
<evidence type="ECO:0000313" key="3">
    <source>
        <dbReference type="WBParaSite" id="ACRNAN_Path_611.g2278.t1"/>
    </source>
</evidence>
<keyword evidence="2" id="KW-1185">Reference proteome</keyword>
<organism evidence="2 3">
    <name type="scientific">Acrobeloides nanus</name>
    <dbReference type="NCBI Taxonomy" id="290746"/>
    <lineage>
        <taxon>Eukaryota</taxon>
        <taxon>Metazoa</taxon>
        <taxon>Ecdysozoa</taxon>
        <taxon>Nematoda</taxon>
        <taxon>Chromadorea</taxon>
        <taxon>Rhabditida</taxon>
        <taxon>Tylenchina</taxon>
        <taxon>Cephalobomorpha</taxon>
        <taxon>Cephaloboidea</taxon>
        <taxon>Cephalobidae</taxon>
        <taxon>Acrobeloides</taxon>
    </lineage>
</organism>
<dbReference type="AlphaFoldDB" id="A0A914C8U9"/>
<feature type="domain" description="Potassium channel tetramerisation-type BTB" evidence="1">
    <location>
        <begin position="7"/>
        <end position="61"/>
    </location>
</feature>